<keyword evidence="11" id="KW-1185">Reference proteome</keyword>
<comment type="caution">
    <text evidence="10">The sequence shown here is derived from an EMBL/GenBank/DDBJ whole genome shotgun (WGS) entry which is preliminary data.</text>
</comment>
<keyword evidence="2 7" id="KW-0699">rRNA-binding</keyword>
<evidence type="ECO:0000256" key="7">
    <source>
        <dbReference type="HAMAP-Rule" id="MF_00503"/>
    </source>
</evidence>
<evidence type="ECO:0000256" key="4">
    <source>
        <dbReference type="ARBA" id="ARBA00022980"/>
    </source>
</evidence>
<dbReference type="GO" id="GO:0019843">
    <property type="term" value="F:rRNA binding"/>
    <property type="evidence" value="ECO:0007669"/>
    <property type="project" value="UniProtKB-UniRule"/>
</dbReference>
<dbReference type="GO" id="GO:0003735">
    <property type="term" value="F:structural constituent of ribosome"/>
    <property type="evidence" value="ECO:0007669"/>
    <property type="project" value="InterPro"/>
</dbReference>
<organism evidence="10 11">
    <name type="scientific">Thiorhodococcus minor</name>
    <dbReference type="NCBI Taxonomy" id="57489"/>
    <lineage>
        <taxon>Bacteria</taxon>
        <taxon>Pseudomonadati</taxon>
        <taxon>Pseudomonadota</taxon>
        <taxon>Gammaproteobacteria</taxon>
        <taxon>Chromatiales</taxon>
        <taxon>Chromatiaceae</taxon>
        <taxon>Thiorhodococcus</taxon>
    </lineage>
</organism>
<gene>
    <name evidence="7 10" type="primary">rplI</name>
    <name evidence="10" type="ORF">G3446_02905</name>
</gene>
<evidence type="ECO:0000313" key="10">
    <source>
        <dbReference type="EMBL" id="NEV60854.1"/>
    </source>
</evidence>
<evidence type="ECO:0000313" key="11">
    <source>
        <dbReference type="Proteomes" id="UP000483379"/>
    </source>
</evidence>
<keyword evidence="5 7" id="KW-0687">Ribonucleoprotein</keyword>
<dbReference type="HAMAP" id="MF_00503">
    <property type="entry name" value="Ribosomal_bL9"/>
    <property type="match status" value="1"/>
</dbReference>
<dbReference type="Gene3D" id="3.10.430.100">
    <property type="entry name" value="Ribosomal protein L9, C-terminal domain"/>
    <property type="match status" value="1"/>
</dbReference>
<evidence type="ECO:0000259" key="9">
    <source>
        <dbReference type="PROSITE" id="PS00651"/>
    </source>
</evidence>
<sequence>MEVILLKNVTNLGVLGDKVKVRAGYGRNYLLPGGYAVAATAENVKAFEERRAELEKAAAELLAAAEDRRAKLEGVSLTIARKAGDEGRLFGSVGTGDIAEVAVDAGYELDKSEVRLPQGPFRAVGEYEVTLHLHPEVDVQIKVDVVPGD</sequence>
<proteinExistence type="inferred from homology"/>
<dbReference type="SUPFAM" id="SSF55658">
    <property type="entry name" value="L9 N-domain-like"/>
    <property type="match status" value="1"/>
</dbReference>
<dbReference type="AlphaFoldDB" id="A0A6M0JUW3"/>
<name>A0A6M0JUW3_9GAMM</name>
<dbReference type="EMBL" id="JAAIJQ010000005">
    <property type="protein sequence ID" value="NEV60854.1"/>
    <property type="molecule type" value="Genomic_DNA"/>
</dbReference>
<dbReference type="PROSITE" id="PS00651">
    <property type="entry name" value="RIBOSOMAL_L9"/>
    <property type="match status" value="1"/>
</dbReference>
<accession>A0A6M0JUW3</accession>
<dbReference type="InterPro" id="IPR036935">
    <property type="entry name" value="Ribosomal_bL9_N_sf"/>
</dbReference>
<dbReference type="Proteomes" id="UP000483379">
    <property type="component" value="Unassembled WGS sequence"/>
</dbReference>
<reference evidence="10 11" key="1">
    <citation type="submission" date="2020-02" db="EMBL/GenBank/DDBJ databases">
        <title>Genome sequences of Thiorhodococcus mannitoliphagus and Thiorhodococcus minor, purple sulfur photosynthetic bacteria in the gammaproteobacterial family, Chromatiaceae.</title>
        <authorList>
            <person name="Aviles F.A."/>
            <person name="Meyer T.E."/>
            <person name="Kyndt J.A."/>
        </authorList>
    </citation>
    <scope>NUCLEOTIDE SEQUENCE [LARGE SCALE GENOMIC DNA]</scope>
    <source>
        <strain evidence="10 11">DSM 11518</strain>
    </source>
</reference>
<keyword evidence="8" id="KW-0175">Coiled coil</keyword>
<dbReference type="InterPro" id="IPR020070">
    <property type="entry name" value="Ribosomal_bL9_N"/>
</dbReference>
<dbReference type="Gene3D" id="3.40.5.10">
    <property type="entry name" value="Ribosomal protein L9, N-terminal domain"/>
    <property type="match status" value="1"/>
</dbReference>
<evidence type="ECO:0000256" key="8">
    <source>
        <dbReference type="SAM" id="Coils"/>
    </source>
</evidence>
<dbReference type="InterPro" id="IPR000244">
    <property type="entry name" value="Ribosomal_bL9"/>
</dbReference>
<comment type="function">
    <text evidence="7">Binds to the 23S rRNA.</text>
</comment>
<dbReference type="InterPro" id="IPR009027">
    <property type="entry name" value="Ribosomal_bL9/RNase_H1_N"/>
</dbReference>
<dbReference type="SUPFAM" id="SSF55653">
    <property type="entry name" value="Ribosomal protein L9 C-domain"/>
    <property type="match status" value="1"/>
</dbReference>
<keyword evidence="4 7" id="KW-0689">Ribosomal protein</keyword>
<evidence type="ECO:0000256" key="5">
    <source>
        <dbReference type="ARBA" id="ARBA00023274"/>
    </source>
</evidence>
<feature type="domain" description="Ribosomal protein L9" evidence="9">
    <location>
        <begin position="13"/>
        <end position="40"/>
    </location>
</feature>
<dbReference type="InterPro" id="IPR020069">
    <property type="entry name" value="Ribosomal_bL9_C"/>
</dbReference>
<dbReference type="Pfam" id="PF03948">
    <property type="entry name" value="Ribosomal_L9_C"/>
    <property type="match status" value="1"/>
</dbReference>
<dbReference type="GO" id="GO:0006412">
    <property type="term" value="P:translation"/>
    <property type="evidence" value="ECO:0007669"/>
    <property type="project" value="UniProtKB-UniRule"/>
</dbReference>
<keyword evidence="3 7" id="KW-0694">RNA-binding</keyword>
<dbReference type="Pfam" id="PF01281">
    <property type="entry name" value="Ribosomal_L9_N"/>
    <property type="match status" value="1"/>
</dbReference>
<evidence type="ECO:0000256" key="2">
    <source>
        <dbReference type="ARBA" id="ARBA00022730"/>
    </source>
</evidence>
<comment type="similarity">
    <text evidence="1 7">Belongs to the bacterial ribosomal protein bL9 family.</text>
</comment>
<evidence type="ECO:0000256" key="6">
    <source>
        <dbReference type="ARBA" id="ARBA00035292"/>
    </source>
</evidence>
<feature type="coiled-coil region" evidence="8">
    <location>
        <begin position="37"/>
        <end position="71"/>
    </location>
</feature>
<dbReference type="GO" id="GO:0005840">
    <property type="term" value="C:ribosome"/>
    <property type="evidence" value="ECO:0007669"/>
    <property type="project" value="UniProtKB-KW"/>
</dbReference>
<dbReference type="PANTHER" id="PTHR21368">
    <property type="entry name" value="50S RIBOSOMAL PROTEIN L9"/>
    <property type="match status" value="1"/>
</dbReference>
<dbReference type="RefSeq" id="WP_164450897.1">
    <property type="nucleotide sequence ID" value="NZ_JAAIJQ010000005.1"/>
</dbReference>
<evidence type="ECO:0000256" key="3">
    <source>
        <dbReference type="ARBA" id="ARBA00022884"/>
    </source>
</evidence>
<dbReference type="InterPro" id="IPR036791">
    <property type="entry name" value="Ribosomal_bL9_C_sf"/>
</dbReference>
<dbReference type="NCBIfam" id="TIGR00158">
    <property type="entry name" value="L9"/>
    <property type="match status" value="1"/>
</dbReference>
<evidence type="ECO:0000256" key="1">
    <source>
        <dbReference type="ARBA" id="ARBA00010605"/>
    </source>
</evidence>
<protein>
    <recommendedName>
        <fullName evidence="6 7">Large ribosomal subunit protein bL9</fullName>
    </recommendedName>
</protein>
<dbReference type="InterPro" id="IPR020594">
    <property type="entry name" value="Ribosomal_bL9_bac/chp"/>
</dbReference>
<dbReference type="GO" id="GO:1990904">
    <property type="term" value="C:ribonucleoprotein complex"/>
    <property type="evidence" value="ECO:0007669"/>
    <property type="project" value="UniProtKB-KW"/>
</dbReference>